<dbReference type="EMBL" id="CP003940">
    <property type="protein sequence ID" value="AFZ46562.1"/>
    <property type="molecule type" value="Genomic_DNA"/>
</dbReference>
<evidence type="ECO:0000313" key="4">
    <source>
        <dbReference type="EMBL" id="AFZ46562.1"/>
    </source>
</evidence>
<evidence type="ECO:0000313" key="5">
    <source>
        <dbReference type="Proteomes" id="UP000010483"/>
    </source>
</evidence>
<keyword evidence="2" id="KW-0560">Oxidoreductase</keyword>
<dbReference type="HOGENOM" id="CLU_070764_4_2_3"/>
<dbReference type="PATRIC" id="fig|292563.3.peg.611"/>
<evidence type="ECO:0000256" key="1">
    <source>
        <dbReference type="ARBA" id="ARBA00007118"/>
    </source>
</evidence>
<dbReference type="CDD" id="cd02137">
    <property type="entry name" value="MhqN-like"/>
    <property type="match status" value="1"/>
</dbReference>
<evidence type="ECO:0000256" key="2">
    <source>
        <dbReference type="ARBA" id="ARBA00023002"/>
    </source>
</evidence>
<dbReference type="SUPFAM" id="SSF55469">
    <property type="entry name" value="FMN-dependent nitroreductase-like"/>
    <property type="match status" value="1"/>
</dbReference>
<reference evidence="5" key="1">
    <citation type="journal article" date="2013" name="Proc. Natl. Acad. Sci. U.S.A.">
        <title>Improving the coverage of the cyanobacterial phylum using diversity-driven genome sequencing.</title>
        <authorList>
            <person name="Shih P.M."/>
            <person name="Wu D."/>
            <person name="Latifi A."/>
            <person name="Axen S.D."/>
            <person name="Fewer D.P."/>
            <person name="Talla E."/>
            <person name="Calteau A."/>
            <person name="Cai F."/>
            <person name="Tandeau de Marsac N."/>
            <person name="Rippka R."/>
            <person name="Herdman M."/>
            <person name="Sivonen K."/>
            <person name="Coursin T."/>
            <person name="Laurent T."/>
            <person name="Goodwin L."/>
            <person name="Nolan M."/>
            <person name="Davenport K.W."/>
            <person name="Han C.S."/>
            <person name="Rubin E.M."/>
            <person name="Eisen J.A."/>
            <person name="Woyke T."/>
            <person name="Gugger M."/>
            <person name="Kerfeld C.A."/>
        </authorList>
    </citation>
    <scope>NUCLEOTIDE SEQUENCE [LARGE SCALE GENOMIC DNA]</scope>
    <source>
        <strain evidence="5">ATCC 29140 / PCC 7202</strain>
    </source>
</reference>
<dbReference type="InterPro" id="IPR000415">
    <property type="entry name" value="Nitroreductase-like"/>
</dbReference>
<protein>
    <submittedName>
        <fullName evidence="4">Nitroreductase</fullName>
    </submittedName>
</protein>
<dbReference type="eggNOG" id="COG0778">
    <property type="taxonomic scope" value="Bacteria"/>
</dbReference>
<name>K9YJB4_CYASC</name>
<keyword evidence="5" id="KW-1185">Reference proteome</keyword>
<gene>
    <name evidence="4" type="ordered locus">Cyast_0584</name>
</gene>
<dbReference type="STRING" id="292563.Cyast_0584"/>
<organism evidence="4 5">
    <name type="scientific">Cyanobacterium stanieri (strain ATCC 29140 / PCC 7202)</name>
    <dbReference type="NCBI Taxonomy" id="292563"/>
    <lineage>
        <taxon>Bacteria</taxon>
        <taxon>Bacillati</taxon>
        <taxon>Cyanobacteriota</taxon>
        <taxon>Cyanophyceae</taxon>
        <taxon>Oscillatoriophycideae</taxon>
        <taxon>Chroococcales</taxon>
        <taxon>Geminocystaceae</taxon>
        <taxon>Cyanobacterium</taxon>
    </lineage>
</organism>
<dbReference type="AlphaFoldDB" id="K9YJB4"/>
<feature type="domain" description="Nitroreductase" evidence="3">
    <location>
        <begin position="7"/>
        <end position="177"/>
    </location>
</feature>
<dbReference type="Gene3D" id="3.40.109.10">
    <property type="entry name" value="NADH Oxidase"/>
    <property type="match status" value="1"/>
</dbReference>
<accession>K9YJB4</accession>
<proteinExistence type="inferred from homology"/>
<dbReference type="KEGG" id="csn:Cyast_0584"/>
<dbReference type="PANTHER" id="PTHR43673:SF12">
    <property type="entry name" value="PROTEIN DRGA"/>
    <property type="match status" value="1"/>
</dbReference>
<dbReference type="Pfam" id="PF00881">
    <property type="entry name" value="Nitroreductase"/>
    <property type="match status" value="1"/>
</dbReference>
<dbReference type="Proteomes" id="UP000010483">
    <property type="component" value="Chromosome"/>
</dbReference>
<dbReference type="GO" id="GO:0016491">
    <property type="term" value="F:oxidoreductase activity"/>
    <property type="evidence" value="ECO:0007669"/>
    <property type="project" value="UniProtKB-KW"/>
</dbReference>
<sequence length="200" mass="22573">MDTLTAIRERRSIKKYDPNHQMTDAEINTLMEQALLSPTSFNMQNWRFVVVKNQEIQDKLKAVSFNQAQVSDASIVVILCGDLKASEKDPQRYWRNAPEAAQKQIVPMIGGFYNDKPQLQRDEVMRSSGMAGQNIMLAAKAMGYDTCPMIGFDPQKVAEIINLPEDYVISFMIVVGKAVEEPKPRSGQLDFSEVVSFDSF</sequence>
<dbReference type="PANTHER" id="PTHR43673">
    <property type="entry name" value="NAD(P)H NITROREDUCTASE YDGI-RELATED"/>
    <property type="match status" value="1"/>
</dbReference>
<evidence type="ECO:0000259" key="3">
    <source>
        <dbReference type="Pfam" id="PF00881"/>
    </source>
</evidence>
<comment type="similarity">
    <text evidence="1">Belongs to the nitroreductase family.</text>
</comment>
<dbReference type="BioCyc" id="CSTA292563:G1353-591-MONOMER"/>
<dbReference type="InterPro" id="IPR029479">
    <property type="entry name" value="Nitroreductase"/>
</dbReference>